<feature type="domain" description="Formyl transferase N-terminal" evidence="7">
    <location>
        <begin position="32"/>
        <end position="210"/>
    </location>
</feature>
<dbReference type="PANTHER" id="PTHR43369:SF2">
    <property type="entry name" value="PHOSPHORIBOSYLGLYCINAMIDE FORMYLTRANSFERASE"/>
    <property type="match status" value="1"/>
</dbReference>
<evidence type="ECO:0000256" key="1">
    <source>
        <dbReference type="ARBA" id="ARBA00005054"/>
    </source>
</evidence>
<comment type="catalytic activity">
    <reaction evidence="5 6">
        <text>N(1)-(5-phospho-beta-D-ribosyl)glycinamide + (6R)-10-formyltetrahydrofolate = N(2)-formyl-N(1)-(5-phospho-beta-D-ribosyl)glycinamide + (6S)-5,6,7,8-tetrahydrofolate + H(+)</text>
        <dbReference type="Rhea" id="RHEA:15053"/>
        <dbReference type="ChEBI" id="CHEBI:15378"/>
        <dbReference type="ChEBI" id="CHEBI:57453"/>
        <dbReference type="ChEBI" id="CHEBI:143788"/>
        <dbReference type="ChEBI" id="CHEBI:147286"/>
        <dbReference type="ChEBI" id="CHEBI:195366"/>
        <dbReference type="EC" id="2.1.2.2"/>
    </reaction>
</comment>
<dbReference type="OrthoDB" id="9806170at2"/>
<evidence type="ECO:0000256" key="6">
    <source>
        <dbReference type="HAMAP-Rule" id="MF_01930"/>
    </source>
</evidence>
<reference evidence="8 9" key="1">
    <citation type="submission" date="2019-10" db="EMBL/GenBank/DDBJ databases">
        <title>Georgenia wutianyii sp. nov. and Georgenia yuyongxinii sp. nov. isolated from plateau pika (Ochotona curzoniae) in the Qinghai-Tibet plateau of China.</title>
        <authorList>
            <person name="Tian Z."/>
        </authorList>
    </citation>
    <scope>NUCLEOTIDE SEQUENCE [LARGE SCALE GENOMIC DNA]</scope>
    <source>
        <strain evidence="8 9">DSM 21501</strain>
    </source>
</reference>
<dbReference type="InterPro" id="IPR004607">
    <property type="entry name" value="GART"/>
</dbReference>
<dbReference type="GO" id="GO:0005829">
    <property type="term" value="C:cytosol"/>
    <property type="evidence" value="ECO:0007669"/>
    <property type="project" value="TreeGrafter"/>
</dbReference>
<dbReference type="PROSITE" id="PS00373">
    <property type="entry name" value="GART"/>
    <property type="match status" value="1"/>
</dbReference>
<dbReference type="GO" id="GO:0006189">
    <property type="term" value="P:'de novo' IMP biosynthetic process"/>
    <property type="evidence" value="ECO:0007669"/>
    <property type="project" value="UniProtKB-UniRule"/>
</dbReference>
<evidence type="ECO:0000256" key="4">
    <source>
        <dbReference type="ARBA" id="ARBA00038440"/>
    </source>
</evidence>
<evidence type="ECO:0000256" key="5">
    <source>
        <dbReference type="ARBA" id="ARBA00047664"/>
    </source>
</evidence>
<comment type="function">
    <text evidence="6">Catalyzes the transfer of a formyl group from 10-formyltetrahydrofolate to 5-phospho-ribosyl-glycinamide (GAR), producing 5-phospho-ribosyl-N-formylglycinamide (FGAR) and tetrahydrofolate.</text>
</comment>
<evidence type="ECO:0000256" key="2">
    <source>
        <dbReference type="ARBA" id="ARBA00022679"/>
    </source>
</evidence>
<evidence type="ECO:0000259" key="7">
    <source>
        <dbReference type="Pfam" id="PF00551"/>
    </source>
</evidence>
<dbReference type="AlphaFoldDB" id="A0A7J5UIR8"/>
<feature type="binding site" evidence="6">
    <location>
        <begin position="41"/>
        <end position="43"/>
    </location>
    <ligand>
        <name>N(1)-(5-phospho-beta-D-ribosyl)glycinamide</name>
        <dbReference type="ChEBI" id="CHEBI:143788"/>
    </ligand>
</feature>
<dbReference type="UniPathway" id="UPA00074">
    <property type="reaction ID" value="UER00126"/>
</dbReference>
<dbReference type="CDD" id="cd08645">
    <property type="entry name" value="FMT_core_GART"/>
    <property type="match status" value="1"/>
</dbReference>
<evidence type="ECO:0000313" key="9">
    <source>
        <dbReference type="Proteomes" id="UP000451860"/>
    </source>
</evidence>
<feature type="binding site" evidence="6">
    <location>
        <position position="94"/>
    </location>
    <ligand>
        <name>(6R)-10-formyltetrahydrofolate</name>
        <dbReference type="ChEBI" id="CHEBI:195366"/>
    </ligand>
</feature>
<accession>A0A7J5UIR8</accession>
<evidence type="ECO:0000256" key="3">
    <source>
        <dbReference type="ARBA" id="ARBA00022755"/>
    </source>
</evidence>
<dbReference type="FunFam" id="3.40.50.170:FF:000008">
    <property type="entry name" value="Phosphoribosylglycinamide formyltransferase"/>
    <property type="match status" value="1"/>
</dbReference>
<feature type="active site" description="Proton donor" evidence="6">
    <location>
        <position position="138"/>
    </location>
</feature>
<dbReference type="EMBL" id="WHJE01000205">
    <property type="protein sequence ID" value="KAE8762279.1"/>
    <property type="molecule type" value="Genomic_DNA"/>
</dbReference>
<dbReference type="InterPro" id="IPR001555">
    <property type="entry name" value="GART_AS"/>
</dbReference>
<dbReference type="EC" id="2.1.2.2" evidence="6"/>
<organism evidence="8 9">
    <name type="scientific">Georgenia thermotolerans</name>
    <dbReference type="NCBI Taxonomy" id="527326"/>
    <lineage>
        <taxon>Bacteria</taxon>
        <taxon>Bacillati</taxon>
        <taxon>Actinomycetota</taxon>
        <taxon>Actinomycetes</taxon>
        <taxon>Micrococcales</taxon>
        <taxon>Bogoriellaceae</taxon>
        <taxon>Georgenia</taxon>
    </lineage>
</organism>
<proteinExistence type="inferred from homology"/>
<dbReference type="NCBIfam" id="TIGR00639">
    <property type="entry name" value="PurN"/>
    <property type="match status" value="1"/>
</dbReference>
<dbReference type="PANTHER" id="PTHR43369">
    <property type="entry name" value="PHOSPHORIBOSYLGLYCINAMIDE FORMYLTRANSFERASE"/>
    <property type="match status" value="1"/>
</dbReference>
<protein>
    <recommendedName>
        <fullName evidence="6">Phosphoribosylglycinamide formyltransferase</fullName>
        <ecNumber evidence="6">2.1.2.2</ecNumber>
    </recommendedName>
    <alternativeName>
        <fullName evidence="6">5'-phosphoribosylglycinamide transformylase</fullName>
    </alternativeName>
    <alternativeName>
        <fullName evidence="6">GAR transformylase</fullName>
        <shortName evidence="6">GART</shortName>
    </alternativeName>
</protein>
<comment type="caution">
    <text evidence="8">The sequence shown here is derived from an EMBL/GenBank/DDBJ whole genome shotgun (WGS) entry which is preliminary data.</text>
</comment>
<comment type="similarity">
    <text evidence="4 6">Belongs to the GART family.</text>
</comment>
<comment type="caution">
    <text evidence="6">Lacks conserved residue(s) required for the propagation of feature annotation.</text>
</comment>
<name>A0A7J5UIR8_9MICO</name>
<dbReference type="Proteomes" id="UP000451860">
    <property type="component" value="Unassembled WGS sequence"/>
</dbReference>
<feature type="site" description="Raises pKa of active site His" evidence="6">
    <location>
        <position position="174"/>
    </location>
</feature>
<dbReference type="GO" id="GO:0004644">
    <property type="term" value="F:phosphoribosylglycinamide formyltransferase activity"/>
    <property type="evidence" value="ECO:0007669"/>
    <property type="project" value="UniProtKB-UniRule"/>
</dbReference>
<dbReference type="Pfam" id="PF00551">
    <property type="entry name" value="Formyl_trans_N"/>
    <property type="match status" value="1"/>
</dbReference>
<dbReference type="SUPFAM" id="SSF53328">
    <property type="entry name" value="Formyltransferase"/>
    <property type="match status" value="1"/>
</dbReference>
<keyword evidence="9" id="KW-1185">Reference proteome</keyword>
<feature type="binding site" evidence="6">
    <location>
        <position position="136"/>
    </location>
    <ligand>
        <name>(6R)-10-formyltetrahydrofolate</name>
        <dbReference type="ChEBI" id="CHEBI:195366"/>
    </ligand>
</feature>
<sequence>MGPGLRRGHGSIIAHGAATLAHVSVSTPRPARLVVLVSGGGSNLAALLEATQDPAYGAQVVAVGADREGTGGVDLARAAGLATFVERVGDHATREEWDAALTAQVAAHQPDLVVSAGFLKLCGQRFLERFGGRYINTHNTLLPAFPGIHGPRDALAYGVKLAGATLFFVDAGVDTGAIVAQVAVPVLDDDDVATLTERIKVAERAQLVEQVGRLAREGWRIEGRRVLVGAGR</sequence>
<keyword evidence="2 6" id="KW-0808">Transferase</keyword>
<dbReference type="Gene3D" id="3.40.50.170">
    <property type="entry name" value="Formyl transferase, N-terminal domain"/>
    <property type="match status" value="1"/>
</dbReference>
<evidence type="ECO:0000313" key="8">
    <source>
        <dbReference type="EMBL" id="KAE8762279.1"/>
    </source>
</evidence>
<dbReference type="InterPro" id="IPR002376">
    <property type="entry name" value="Formyl_transf_N"/>
</dbReference>
<keyword evidence="3 6" id="KW-0658">Purine biosynthesis</keyword>
<dbReference type="InterPro" id="IPR036477">
    <property type="entry name" value="Formyl_transf_N_sf"/>
</dbReference>
<dbReference type="HAMAP" id="MF_01930">
    <property type="entry name" value="PurN"/>
    <property type="match status" value="1"/>
</dbReference>
<comment type="pathway">
    <text evidence="1 6">Purine metabolism; IMP biosynthesis via de novo pathway; N(2)-formyl-N(1)-(5-phospho-D-ribosyl)glycinamide from N(1)-(5-phospho-D-ribosyl)glycinamide (10-formyl THF route): step 1/1.</text>
</comment>
<gene>
    <name evidence="6" type="primary">purN</name>
    <name evidence="8" type="ORF">GB883_20185</name>
</gene>